<feature type="compositionally biased region" description="Gly residues" evidence="4">
    <location>
        <begin position="419"/>
        <end position="430"/>
    </location>
</feature>
<dbReference type="InterPro" id="IPR036893">
    <property type="entry name" value="SBP_sf"/>
</dbReference>
<evidence type="ECO:0000256" key="3">
    <source>
        <dbReference type="ARBA" id="ARBA00022833"/>
    </source>
</evidence>
<feature type="region of interest" description="Disordered" evidence="4">
    <location>
        <begin position="416"/>
        <end position="437"/>
    </location>
</feature>
<evidence type="ECO:0000313" key="6">
    <source>
        <dbReference type="EMBL" id="GFR44462.1"/>
    </source>
</evidence>
<feature type="compositionally biased region" description="Gly residues" evidence="4">
    <location>
        <begin position="567"/>
        <end position="577"/>
    </location>
</feature>
<dbReference type="Pfam" id="PF03110">
    <property type="entry name" value="SBP"/>
    <property type="match status" value="1"/>
</dbReference>
<name>A0AAD3DPC1_9CHLO</name>
<dbReference type="GO" id="GO:0008270">
    <property type="term" value="F:zinc ion binding"/>
    <property type="evidence" value="ECO:0007669"/>
    <property type="project" value="UniProtKB-KW"/>
</dbReference>
<accession>A0AAD3DPC1</accession>
<reference evidence="6 7" key="1">
    <citation type="journal article" date="2021" name="Sci. Rep.">
        <title>Genome sequencing of the multicellular alga Astrephomene provides insights into convergent evolution of germ-soma differentiation.</title>
        <authorList>
            <person name="Yamashita S."/>
            <person name="Yamamoto K."/>
            <person name="Matsuzaki R."/>
            <person name="Suzuki S."/>
            <person name="Yamaguchi H."/>
            <person name="Hirooka S."/>
            <person name="Minakuchi Y."/>
            <person name="Miyagishima S."/>
            <person name="Kawachi M."/>
            <person name="Toyoda A."/>
            <person name="Nozaki H."/>
        </authorList>
    </citation>
    <scope>NUCLEOTIDE SEQUENCE [LARGE SCALE GENOMIC DNA]</scope>
    <source>
        <strain evidence="6 7">NIES-4017</strain>
    </source>
</reference>
<protein>
    <recommendedName>
        <fullName evidence="5">SBP-type domain-containing protein</fullName>
    </recommendedName>
</protein>
<feature type="compositionally biased region" description="Low complexity" evidence="4">
    <location>
        <begin position="531"/>
        <end position="554"/>
    </location>
</feature>
<dbReference type="PROSITE" id="PS51141">
    <property type="entry name" value="ZF_SBP"/>
    <property type="match status" value="1"/>
</dbReference>
<keyword evidence="2" id="KW-0863">Zinc-finger</keyword>
<dbReference type="Gene3D" id="4.10.1100.10">
    <property type="entry name" value="Transcription factor, SBP-box domain"/>
    <property type="match status" value="1"/>
</dbReference>
<keyword evidence="7" id="KW-1185">Reference proteome</keyword>
<dbReference type="AlphaFoldDB" id="A0AAD3DPC1"/>
<dbReference type="PANTHER" id="PTHR31251">
    <property type="entry name" value="SQUAMOSA PROMOTER-BINDING-LIKE PROTEIN 4"/>
    <property type="match status" value="1"/>
</dbReference>
<feature type="non-terminal residue" evidence="6">
    <location>
        <position position="613"/>
    </location>
</feature>
<dbReference type="SUPFAM" id="SSF103612">
    <property type="entry name" value="SBT domain"/>
    <property type="match status" value="1"/>
</dbReference>
<dbReference type="InterPro" id="IPR004333">
    <property type="entry name" value="SBP_dom"/>
</dbReference>
<feature type="domain" description="SBP-type" evidence="5">
    <location>
        <begin position="68"/>
        <end position="145"/>
    </location>
</feature>
<dbReference type="InterPro" id="IPR044817">
    <property type="entry name" value="SBP-like"/>
</dbReference>
<comment type="caution">
    <text evidence="6">The sequence shown here is derived from an EMBL/GenBank/DDBJ whole genome shotgun (WGS) entry which is preliminary data.</text>
</comment>
<feature type="compositionally biased region" description="Gly residues" evidence="4">
    <location>
        <begin position="202"/>
        <end position="211"/>
    </location>
</feature>
<evidence type="ECO:0000256" key="4">
    <source>
        <dbReference type="SAM" id="MobiDB-lite"/>
    </source>
</evidence>
<feature type="region of interest" description="Disordered" evidence="4">
    <location>
        <begin position="312"/>
        <end position="366"/>
    </location>
</feature>
<keyword evidence="1" id="KW-0479">Metal-binding</keyword>
<dbReference type="PANTHER" id="PTHR31251:SF169">
    <property type="entry name" value="SQUAMOSA PROMOTER-BINDING-LIKE PROTEIN 8"/>
    <property type="match status" value="1"/>
</dbReference>
<evidence type="ECO:0000256" key="2">
    <source>
        <dbReference type="ARBA" id="ARBA00022771"/>
    </source>
</evidence>
<feature type="region of interest" description="Disordered" evidence="4">
    <location>
        <begin position="168"/>
        <end position="218"/>
    </location>
</feature>
<organism evidence="6 7">
    <name type="scientific">Astrephomene gubernaculifera</name>
    <dbReference type="NCBI Taxonomy" id="47775"/>
    <lineage>
        <taxon>Eukaryota</taxon>
        <taxon>Viridiplantae</taxon>
        <taxon>Chlorophyta</taxon>
        <taxon>core chlorophytes</taxon>
        <taxon>Chlorophyceae</taxon>
        <taxon>CS clade</taxon>
        <taxon>Chlamydomonadales</taxon>
        <taxon>Astrephomenaceae</taxon>
        <taxon>Astrephomene</taxon>
    </lineage>
</organism>
<dbReference type="EMBL" id="BMAR01000008">
    <property type="protein sequence ID" value="GFR44462.1"/>
    <property type="molecule type" value="Genomic_DNA"/>
</dbReference>
<evidence type="ECO:0000259" key="5">
    <source>
        <dbReference type="PROSITE" id="PS51141"/>
    </source>
</evidence>
<proteinExistence type="predicted"/>
<dbReference type="Proteomes" id="UP001054857">
    <property type="component" value="Unassembled WGS sequence"/>
</dbReference>
<feature type="region of interest" description="Disordered" evidence="4">
    <location>
        <begin position="525"/>
        <end position="580"/>
    </location>
</feature>
<evidence type="ECO:0000256" key="1">
    <source>
        <dbReference type="ARBA" id="ARBA00022723"/>
    </source>
</evidence>
<keyword evidence="3" id="KW-0862">Zinc</keyword>
<sequence length="613" mass="61753">MEAEDEPWNENDYTFERRRLTVHKKEHTEDPDYEQPHTHLHVTAQAEQEVEGDMVLDSGPQLVLPKSEVCCLVKGCHADLSRSKAYYRRFRICEAHMKSMSLSIEGRSCRFCQQCGKFHLVEEFDGLNRNCRKALMIRFYKRRNLPVTSFSRPEAEAAAAAAKAAAAAAARQHAETGREPRKRGRPRAPRPDIEEDDYVGANSGGSDGGGTQPEAFEGCSLPGNTAAARAAAAAGFDASLQAAYIAASRGFQGTGSGVNPGMLPATAIGPPGYSQGIVRMAGIEVAPEVPEDRSMLPAARKRRPQAKALAAAAAGAPSKLGRGPVMTAPLGGSLDLDGDDDNDMLKNQQGSADPDQPLGGGNSLLLANGLQLPPSLTGITLEGMTVEDMHAHIQAQVAAQVQAQLQLAAQAEAAHMQRGGSGGGANGGPPAGAAAAGGASSTGIGGVGFARSSGGLGVGLGGVAGLGTLGLGGLLGPGLGLGLGEGAAAVRYLQGQPSAQLPRLTGGVGGGGGGMMGGLGACGSGCGSGQGSQSRSSSSHSSQGRQQDRGQQGQRRLELQEPPPGPGGLGSDGGGTGLTAAGAAAAAGGAGDVAAPRRPDNALAALGAALAGA</sequence>
<dbReference type="GO" id="GO:0005634">
    <property type="term" value="C:nucleus"/>
    <property type="evidence" value="ECO:0007669"/>
    <property type="project" value="InterPro"/>
</dbReference>
<dbReference type="GO" id="GO:0003677">
    <property type="term" value="F:DNA binding"/>
    <property type="evidence" value="ECO:0007669"/>
    <property type="project" value="InterPro"/>
</dbReference>
<evidence type="ECO:0000313" key="7">
    <source>
        <dbReference type="Proteomes" id="UP001054857"/>
    </source>
</evidence>
<gene>
    <name evidence="6" type="ORF">Agub_g5723</name>
</gene>